<reference evidence="4" key="3">
    <citation type="submission" date="2015-04" db="UniProtKB">
        <authorList>
            <consortium name="EnsemblPlants"/>
        </authorList>
    </citation>
    <scope>IDENTIFICATION</scope>
    <source>
        <strain evidence="4">cv. Jemalong A17</strain>
    </source>
</reference>
<feature type="chain" id="PRO_5014499611" evidence="1">
    <location>
        <begin position="19"/>
        <end position="71"/>
    </location>
</feature>
<proteinExistence type="predicted"/>
<evidence type="ECO:0000313" key="4">
    <source>
        <dbReference type="EnsemblPlants" id="KEH24828"/>
    </source>
</evidence>
<dbReference type="EnsemblPlants" id="KEH24830">
    <property type="protein sequence ID" value="KEH24830"/>
    <property type="gene ID" value="MTR_6g407090"/>
</dbReference>
<dbReference type="EMBL" id="CM001222">
    <property type="protein sequence ID" value="KEH24828.1"/>
    <property type="molecule type" value="Genomic_DNA"/>
</dbReference>
<reference evidence="3 5" key="2">
    <citation type="journal article" date="2014" name="BMC Genomics">
        <title>An improved genome release (version Mt4.0) for the model legume Medicago truncatula.</title>
        <authorList>
            <person name="Tang H."/>
            <person name="Krishnakumar V."/>
            <person name="Bidwell S."/>
            <person name="Rosen B."/>
            <person name="Chan A."/>
            <person name="Zhou S."/>
            <person name="Gentzbittel L."/>
            <person name="Childs K.L."/>
            <person name="Yandell M."/>
            <person name="Gundlach H."/>
            <person name="Mayer K.F."/>
            <person name="Schwartz D.C."/>
            <person name="Town C.D."/>
        </authorList>
    </citation>
    <scope>GENOME REANNOTATION</scope>
    <source>
        <strain evidence="3">A17</strain>
        <strain evidence="4 5">cv. Jemalong A17</strain>
    </source>
</reference>
<feature type="signal peptide" evidence="1">
    <location>
        <begin position="1"/>
        <end position="18"/>
    </location>
</feature>
<evidence type="ECO:0000313" key="2">
    <source>
        <dbReference type="EMBL" id="KEH24828.1"/>
    </source>
</evidence>
<dbReference type="HOGENOM" id="CLU_190964_0_0_1"/>
<evidence type="ECO:0000313" key="3">
    <source>
        <dbReference type="EMBL" id="KEH24830.1"/>
    </source>
</evidence>
<dbReference type="Proteomes" id="UP000002051">
    <property type="component" value="Chromosome 6"/>
</dbReference>
<name>A0A072UGD0_MEDTR</name>
<accession>A0A072UGD0</accession>
<protein>
    <submittedName>
        <fullName evidence="3">LCR-like protein</fullName>
    </submittedName>
</protein>
<dbReference type="EnsemblPlants" id="KEH24828">
    <property type="protein sequence ID" value="KEH24828"/>
    <property type="gene ID" value="MTR_6g407070"/>
</dbReference>
<dbReference type="EMBL" id="CM001222">
    <property type="protein sequence ID" value="KEH24830.1"/>
    <property type="molecule type" value="Genomic_DNA"/>
</dbReference>
<keyword evidence="5" id="KW-1185">Reference proteome</keyword>
<evidence type="ECO:0000313" key="5">
    <source>
        <dbReference type="Proteomes" id="UP000002051"/>
    </source>
</evidence>
<dbReference type="AlphaFoldDB" id="A0A072UGD0"/>
<gene>
    <name evidence="2" type="ordered locus">MTR_6g407070</name>
    <name evidence="3" type="ordered locus">MTR_6g407090</name>
</gene>
<evidence type="ECO:0000256" key="1">
    <source>
        <dbReference type="SAM" id="SignalP"/>
    </source>
</evidence>
<keyword evidence="1" id="KW-0732">Signal</keyword>
<sequence length="71" mass="7526">MATYVNLLLFTFAIVCIASYVIPGGVAEFLHCHPMETCPGSNDVCDTYCKTTGHHEGGGCLNVSHVCCCIG</sequence>
<organism evidence="3 5">
    <name type="scientific">Medicago truncatula</name>
    <name type="common">Barrel medic</name>
    <name type="synonym">Medicago tribuloides</name>
    <dbReference type="NCBI Taxonomy" id="3880"/>
    <lineage>
        <taxon>Eukaryota</taxon>
        <taxon>Viridiplantae</taxon>
        <taxon>Streptophyta</taxon>
        <taxon>Embryophyta</taxon>
        <taxon>Tracheophyta</taxon>
        <taxon>Spermatophyta</taxon>
        <taxon>Magnoliopsida</taxon>
        <taxon>eudicotyledons</taxon>
        <taxon>Gunneridae</taxon>
        <taxon>Pentapetalae</taxon>
        <taxon>rosids</taxon>
        <taxon>fabids</taxon>
        <taxon>Fabales</taxon>
        <taxon>Fabaceae</taxon>
        <taxon>Papilionoideae</taxon>
        <taxon>50 kb inversion clade</taxon>
        <taxon>NPAAA clade</taxon>
        <taxon>Hologalegina</taxon>
        <taxon>IRL clade</taxon>
        <taxon>Trifolieae</taxon>
        <taxon>Medicago</taxon>
    </lineage>
</organism>
<reference evidence="3 5" key="1">
    <citation type="journal article" date="2011" name="Nature">
        <title>The Medicago genome provides insight into the evolution of rhizobial symbioses.</title>
        <authorList>
            <person name="Young N.D."/>
            <person name="Debelle F."/>
            <person name="Oldroyd G.E."/>
            <person name="Geurts R."/>
            <person name="Cannon S.B."/>
            <person name="Udvardi M.K."/>
            <person name="Benedito V.A."/>
            <person name="Mayer K.F."/>
            <person name="Gouzy J."/>
            <person name="Schoof H."/>
            <person name="Van de Peer Y."/>
            <person name="Proost S."/>
            <person name="Cook D.R."/>
            <person name="Meyers B.C."/>
            <person name="Spannagl M."/>
            <person name="Cheung F."/>
            <person name="De Mita S."/>
            <person name="Krishnakumar V."/>
            <person name="Gundlach H."/>
            <person name="Zhou S."/>
            <person name="Mudge J."/>
            <person name="Bharti A.K."/>
            <person name="Murray J.D."/>
            <person name="Naoumkina M.A."/>
            <person name="Rosen B."/>
            <person name="Silverstein K.A."/>
            <person name="Tang H."/>
            <person name="Rombauts S."/>
            <person name="Zhao P.X."/>
            <person name="Zhou P."/>
            <person name="Barbe V."/>
            <person name="Bardou P."/>
            <person name="Bechner M."/>
            <person name="Bellec A."/>
            <person name="Berger A."/>
            <person name="Berges H."/>
            <person name="Bidwell S."/>
            <person name="Bisseling T."/>
            <person name="Choisne N."/>
            <person name="Couloux A."/>
            <person name="Denny R."/>
            <person name="Deshpande S."/>
            <person name="Dai X."/>
            <person name="Doyle J.J."/>
            <person name="Dudez A.M."/>
            <person name="Farmer A.D."/>
            <person name="Fouteau S."/>
            <person name="Franken C."/>
            <person name="Gibelin C."/>
            <person name="Gish J."/>
            <person name="Goldstein S."/>
            <person name="Gonzalez A.J."/>
            <person name="Green P.J."/>
            <person name="Hallab A."/>
            <person name="Hartog M."/>
            <person name="Hua A."/>
            <person name="Humphray S.J."/>
            <person name="Jeong D.H."/>
            <person name="Jing Y."/>
            <person name="Jocker A."/>
            <person name="Kenton S.M."/>
            <person name="Kim D.J."/>
            <person name="Klee K."/>
            <person name="Lai H."/>
            <person name="Lang C."/>
            <person name="Lin S."/>
            <person name="Macmil S.L."/>
            <person name="Magdelenat G."/>
            <person name="Matthews L."/>
            <person name="McCorrison J."/>
            <person name="Monaghan E.L."/>
            <person name="Mun J.H."/>
            <person name="Najar F.Z."/>
            <person name="Nicholson C."/>
            <person name="Noirot C."/>
            <person name="O'Bleness M."/>
            <person name="Paule C.R."/>
            <person name="Poulain J."/>
            <person name="Prion F."/>
            <person name="Qin B."/>
            <person name="Qu C."/>
            <person name="Retzel E.F."/>
            <person name="Riddle C."/>
            <person name="Sallet E."/>
            <person name="Samain S."/>
            <person name="Samson N."/>
            <person name="Sanders I."/>
            <person name="Saurat O."/>
            <person name="Scarpelli C."/>
            <person name="Schiex T."/>
            <person name="Segurens B."/>
            <person name="Severin A.J."/>
            <person name="Sherrier D.J."/>
            <person name="Shi R."/>
            <person name="Sims S."/>
            <person name="Singer S.R."/>
            <person name="Sinharoy S."/>
            <person name="Sterck L."/>
            <person name="Viollet A."/>
            <person name="Wang B.B."/>
            <person name="Wang K."/>
            <person name="Wang M."/>
            <person name="Wang X."/>
            <person name="Warfsmann J."/>
            <person name="Weissenbach J."/>
            <person name="White D.D."/>
            <person name="White J.D."/>
            <person name="Wiley G.B."/>
            <person name="Wincker P."/>
            <person name="Xing Y."/>
            <person name="Yang L."/>
            <person name="Yao Z."/>
            <person name="Ying F."/>
            <person name="Zhai J."/>
            <person name="Zhou L."/>
            <person name="Zuber A."/>
            <person name="Denarie J."/>
            <person name="Dixon R.A."/>
            <person name="May G.D."/>
            <person name="Schwartz D.C."/>
            <person name="Rogers J."/>
            <person name="Quetier F."/>
            <person name="Town C.D."/>
            <person name="Roe B.A."/>
        </authorList>
    </citation>
    <scope>NUCLEOTIDE SEQUENCE [LARGE SCALE GENOMIC DNA]</scope>
    <source>
        <strain evidence="3">A17</strain>
        <strain evidence="4 5">cv. Jemalong A17</strain>
    </source>
</reference>